<evidence type="ECO:0000256" key="2">
    <source>
        <dbReference type="SAM" id="Phobius"/>
    </source>
</evidence>
<dbReference type="Proteomes" id="UP000525078">
    <property type="component" value="Unassembled WGS sequence"/>
</dbReference>
<evidence type="ECO:0000313" key="3">
    <source>
        <dbReference type="EMBL" id="KAF4363218.1"/>
    </source>
</evidence>
<keyword evidence="2" id="KW-1133">Transmembrane helix</keyword>
<feature type="region of interest" description="Disordered" evidence="1">
    <location>
        <begin position="1"/>
        <end position="22"/>
    </location>
</feature>
<evidence type="ECO:0000313" key="4">
    <source>
        <dbReference type="EMBL" id="KAF4396067.1"/>
    </source>
</evidence>
<feature type="transmembrane region" description="Helical" evidence="2">
    <location>
        <begin position="206"/>
        <end position="227"/>
    </location>
</feature>
<comment type="caution">
    <text evidence="3">The sequence shown here is derived from an EMBL/GenBank/DDBJ whole genome shotgun (WGS) entry which is preliminary data.</text>
</comment>
<organism evidence="3 5">
    <name type="scientific">Cannabis sativa</name>
    <name type="common">Hemp</name>
    <name type="synonym">Marijuana</name>
    <dbReference type="NCBI Taxonomy" id="3483"/>
    <lineage>
        <taxon>Eukaryota</taxon>
        <taxon>Viridiplantae</taxon>
        <taxon>Streptophyta</taxon>
        <taxon>Embryophyta</taxon>
        <taxon>Tracheophyta</taxon>
        <taxon>Spermatophyta</taxon>
        <taxon>Magnoliopsida</taxon>
        <taxon>eudicotyledons</taxon>
        <taxon>Gunneridae</taxon>
        <taxon>Pentapetalae</taxon>
        <taxon>rosids</taxon>
        <taxon>fabids</taxon>
        <taxon>Rosales</taxon>
        <taxon>Cannabaceae</taxon>
        <taxon>Cannabis</taxon>
    </lineage>
</organism>
<name>A0A7J6EXY5_CANSA</name>
<feature type="region of interest" description="Disordered" evidence="1">
    <location>
        <begin position="59"/>
        <end position="93"/>
    </location>
</feature>
<evidence type="ECO:0000313" key="6">
    <source>
        <dbReference type="Proteomes" id="UP000583929"/>
    </source>
</evidence>
<proteinExistence type="predicted"/>
<evidence type="ECO:0000256" key="1">
    <source>
        <dbReference type="SAM" id="MobiDB-lite"/>
    </source>
</evidence>
<accession>A0A7J6EXY5</accession>
<keyword evidence="2" id="KW-0812">Transmembrane</keyword>
<dbReference type="Proteomes" id="UP000583929">
    <property type="component" value="Unassembled WGS sequence"/>
</dbReference>
<keyword evidence="2" id="KW-0472">Membrane</keyword>
<protein>
    <submittedName>
        <fullName evidence="3">Uncharacterized protein</fullName>
    </submittedName>
</protein>
<dbReference type="AlphaFoldDB" id="A0A7J6EXY5"/>
<reference evidence="5 6" key="1">
    <citation type="journal article" date="2020" name="bioRxiv">
        <title>Sequence and annotation of 42 cannabis genomes reveals extensive copy number variation in cannabinoid synthesis and pathogen resistance genes.</title>
        <authorList>
            <person name="Mckernan K.J."/>
            <person name="Helbert Y."/>
            <person name="Kane L.T."/>
            <person name="Ebling H."/>
            <person name="Zhang L."/>
            <person name="Liu B."/>
            <person name="Eaton Z."/>
            <person name="Mclaughlin S."/>
            <person name="Kingan S."/>
            <person name="Baybayan P."/>
            <person name="Concepcion G."/>
            <person name="Jordan M."/>
            <person name="Riva A."/>
            <person name="Barbazuk W."/>
            <person name="Harkins T."/>
        </authorList>
    </citation>
    <scope>NUCLEOTIDE SEQUENCE [LARGE SCALE GENOMIC DNA]</scope>
    <source>
        <strain evidence="5 6">cv. Jamaican Lion 4</strain>
        <strain evidence="4">Father</strain>
        <strain evidence="3">Mother</strain>
        <tissue evidence="3">Leaf</tissue>
    </source>
</reference>
<dbReference type="EMBL" id="JAATIQ010000037">
    <property type="protein sequence ID" value="KAF4396067.1"/>
    <property type="molecule type" value="Genomic_DNA"/>
</dbReference>
<evidence type="ECO:0000313" key="5">
    <source>
        <dbReference type="Proteomes" id="UP000525078"/>
    </source>
</evidence>
<sequence length="238" mass="25713">MSVPMNKKYDGGIIQDSQDKQKEQGMVPTSFVLVSSSHLPIILASSFFHGLHTLHGPSLHAPPAPNLHAPQPSSKAPHAPSLHTPQHPAPPGIIKRAKFAPGQPLLPLPKGNNSKFWPLTSTSFFSSVMNLSGMNRFGSSQLAGSRLMAHVLTNTRVFAGTWYPPIIQSLDDSRAVKAPPGWSLRVSFIMASMYGRFGRSDSSTSLLFPTTCSISFLAFSMIVGWVINSDIAHSIVTD</sequence>
<dbReference type="EMBL" id="JAATIP010000177">
    <property type="protein sequence ID" value="KAF4363218.1"/>
    <property type="molecule type" value="Genomic_DNA"/>
</dbReference>
<gene>
    <name evidence="3" type="ORF">F8388_020788</name>
    <name evidence="4" type="ORF">G4B88_020704</name>
</gene>
<keyword evidence="6" id="KW-1185">Reference proteome</keyword>